<comment type="catalytic activity">
    <reaction evidence="7">
        <text>1,5-bis(diphospho)-1D-myo-inositol 2,3,4,6-tetrakisphosphate + H2O = 1-diphospho-1D-myo-inositol 2,3,4,5,6-pentakisphosphate + phosphate + 2 H(+)</text>
        <dbReference type="Rhea" id="RHEA:79699"/>
        <dbReference type="ChEBI" id="CHEBI:15377"/>
        <dbReference type="ChEBI" id="CHEBI:15378"/>
        <dbReference type="ChEBI" id="CHEBI:43474"/>
        <dbReference type="ChEBI" id="CHEBI:74946"/>
        <dbReference type="ChEBI" id="CHEBI:77983"/>
        <dbReference type="EC" id="3.6.1.52"/>
    </reaction>
    <physiologicalReaction direction="left-to-right" evidence="7">
        <dbReference type="Rhea" id="RHEA:79700"/>
    </physiologicalReaction>
</comment>
<dbReference type="Proteomes" id="UP000799779">
    <property type="component" value="Unassembled WGS sequence"/>
</dbReference>
<keyword evidence="4" id="KW-0378">Hydrolase</keyword>
<dbReference type="InterPro" id="IPR020422">
    <property type="entry name" value="TYR_PHOSPHATASE_DUAL_dom"/>
</dbReference>
<evidence type="ECO:0000256" key="1">
    <source>
        <dbReference type="ARBA" id="ARBA00004496"/>
    </source>
</evidence>
<comment type="similarity">
    <text evidence="5">Belongs to the protein-tyrosine phosphatase family. Atypical dual-specificity phosphatase Siw14-like subfamily.</text>
</comment>
<protein>
    <recommendedName>
        <fullName evidence="2">diphosphoinositol-polyphosphate diphosphatase</fullName>
        <ecNumber evidence="2">3.6.1.52</ecNumber>
    </recommendedName>
</protein>
<evidence type="ECO:0000313" key="10">
    <source>
        <dbReference type="Proteomes" id="UP000799779"/>
    </source>
</evidence>
<evidence type="ECO:0000256" key="7">
    <source>
        <dbReference type="ARBA" id="ARBA00047927"/>
    </source>
</evidence>
<accession>A0A6A5X230</accession>
<dbReference type="Pfam" id="PF03162">
    <property type="entry name" value="Y_phosphatase2"/>
    <property type="match status" value="1"/>
</dbReference>
<comment type="subcellular location">
    <subcellularLocation>
        <location evidence="1">Cytoplasm</location>
    </subcellularLocation>
</comment>
<dbReference type="InterPro" id="IPR004861">
    <property type="entry name" value="Siw14-like"/>
</dbReference>
<reference evidence="9" key="1">
    <citation type="journal article" date="2020" name="Stud. Mycol.">
        <title>101 Dothideomycetes genomes: a test case for predicting lifestyles and emergence of pathogens.</title>
        <authorList>
            <person name="Haridas S."/>
            <person name="Albert R."/>
            <person name="Binder M."/>
            <person name="Bloem J."/>
            <person name="Labutti K."/>
            <person name="Salamov A."/>
            <person name="Andreopoulos B."/>
            <person name="Baker S."/>
            <person name="Barry K."/>
            <person name="Bills G."/>
            <person name="Bluhm B."/>
            <person name="Cannon C."/>
            <person name="Castanera R."/>
            <person name="Culley D."/>
            <person name="Daum C."/>
            <person name="Ezra D."/>
            <person name="Gonzalez J."/>
            <person name="Henrissat B."/>
            <person name="Kuo A."/>
            <person name="Liang C."/>
            <person name="Lipzen A."/>
            <person name="Lutzoni F."/>
            <person name="Magnuson J."/>
            <person name="Mondo S."/>
            <person name="Nolan M."/>
            <person name="Ohm R."/>
            <person name="Pangilinan J."/>
            <person name="Park H.-J."/>
            <person name="Ramirez L."/>
            <person name="Alfaro M."/>
            <person name="Sun H."/>
            <person name="Tritt A."/>
            <person name="Yoshinaga Y."/>
            <person name="Zwiers L.-H."/>
            <person name="Turgeon B."/>
            <person name="Goodwin S."/>
            <person name="Spatafora J."/>
            <person name="Crous P."/>
            <person name="Grigoriev I."/>
        </authorList>
    </citation>
    <scope>NUCLEOTIDE SEQUENCE</scope>
    <source>
        <strain evidence="9">CBS 123094</strain>
    </source>
</reference>
<evidence type="ECO:0000256" key="5">
    <source>
        <dbReference type="ARBA" id="ARBA00044949"/>
    </source>
</evidence>
<dbReference type="PANTHER" id="PTHR31126">
    <property type="entry name" value="TYROSINE-PROTEIN PHOSPHATASE"/>
    <property type="match status" value="1"/>
</dbReference>
<dbReference type="GO" id="GO:0052840">
    <property type="term" value="F:inositol diphosphate tetrakisphosphate diphosphatase activity"/>
    <property type="evidence" value="ECO:0007669"/>
    <property type="project" value="TreeGrafter"/>
</dbReference>
<dbReference type="Gene3D" id="3.90.190.10">
    <property type="entry name" value="Protein tyrosine phosphatase superfamily"/>
    <property type="match status" value="1"/>
</dbReference>
<dbReference type="PANTHER" id="PTHR31126:SF48">
    <property type="entry name" value="INOSITOL PHOSPHATASE SIW14"/>
    <property type="match status" value="1"/>
</dbReference>
<dbReference type="InterPro" id="IPR016130">
    <property type="entry name" value="Tyr_Pase_AS"/>
</dbReference>
<organism evidence="9 10">
    <name type="scientific">Amniculicola lignicola CBS 123094</name>
    <dbReference type="NCBI Taxonomy" id="1392246"/>
    <lineage>
        <taxon>Eukaryota</taxon>
        <taxon>Fungi</taxon>
        <taxon>Dikarya</taxon>
        <taxon>Ascomycota</taxon>
        <taxon>Pezizomycotina</taxon>
        <taxon>Dothideomycetes</taxon>
        <taxon>Pleosporomycetidae</taxon>
        <taxon>Pleosporales</taxon>
        <taxon>Amniculicolaceae</taxon>
        <taxon>Amniculicola</taxon>
    </lineage>
</organism>
<dbReference type="PROSITE" id="PS00383">
    <property type="entry name" value="TYR_PHOSPHATASE_1"/>
    <property type="match status" value="1"/>
</dbReference>
<dbReference type="InterPro" id="IPR029021">
    <property type="entry name" value="Prot-tyrosine_phosphatase-like"/>
</dbReference>
<evidence type="ECO:0000256" key="2">
    <source>
        <dbReference type="ARBA" id="ARBA00012527"/>
    </source>
</evidence>
<dbReference type="GO" id="GO:0016791">
    <property type="term" value="F:phosphatase activity"/>
    <property type="evidence" value="ECO:0007669"/>
    <property type="project" value="TreeGrafter"/>
</dbReference>
<dbReference type="OrthoDB" id="6375174at2759"/>
<dbReference type="GO" id="GO:0005737">
    <property type="term" value="C:cytoplasm"/>
    <property type="evidence" value="ECO:0007669"/>
    <property type="project" value="UniProtKB-SubCell"/>
</dbReference>
<dbReference type="PROSITE" id="PS50054">
    <property type="entry name" value="TYR_PHOSPHATASE_DUAL"/>
    <property type="match status" value="1"/>
</dbReference>
<evidence type="ECO:0000256" key="6">
    <source>
        <dbReference type="ARBA" id="ARBA00047342"/>
    </source>
</evidence>
<dbReference type="EC" id="3.6.1.52" evidence="2"/>
<evidence type="ECO:0000256" key="4">
    <source>
        <dbReference type="ARBA" id="ARBA00022801"/>
    </source>
</evidence>
<evidence type="ECO:0000313" key="9">
    <source>
        <dbReference type="EMBL" id="KAF2004806.1"/>
    </source>
</evidence>
<comment type="catalytic activity">
    <reaction evidence="6">
        <text>5-diphospho-1D-myo-inositol 1,2,3,4,6-pentakisphosphate + H2O = 1D-myo-inositol hexakisphosphate + phosphate + H(+)</text>
        <dbReference type="Rhea" id="RHEA:22384"/>
        <dbReference type="ChEBI" id="CHEBI:15377"/>
        <dbReference type="ChEBI" id="CHEBI:15378"/>
        <dbReference type="ChEBI" id="CHEBI:43474"/>
        <dbReference type="ChEBI" id="CHEBI:58130"/>
        <dbReference type="ChEBI" id="CHEBI:58628"/>
        <dbReference type="EC" id="3.6.1.52"/>
    </reaction>
    <physiologicalReaction direction="left-to-right" evidence="6">
        <dbReference type="Rhea" id="RHEA:22385"/>
    </physiologicalReaction>
</comment>
<dbReference type="SUPFAM" id="SSF52799">
    <property type="entry name" value="(Phosphotyrosine protein) phosphatases II"/>
    <property type="match status" value="1"/>
</dbReference>
<keyword evidence="3" id="KW-0963">Cytoplasm</keyword>
<evidence type="ECO:0000259" key="8">
    <source>
        <dbReference type="PROSITE" id="PS50054"/>
    </source>
</evidence>
<gene>
    <name evidence="9" type="ORF">P154DRAFT_425340</name>
</gene>
<dbReference type="FunFam" id="3.90.190.10:FF:000035">
    <property type="entry name" value="Tyrosine phosphatase, putative"/>
    <property type="match status" value="1"/>
</dbReference>
<dbReference type="AlphaFoldDB" id="A0A6A5X230"/>
<feature type="non-terminal residue" evidence="9">
    <location>
        <position position="1"/>
    </location>
</feature>
<feature type="domain" description="Tyrosine-protein phosphatase" evidence="8">
    <location>
        <begin position="15"/>
        <end position="168"/>
    </location>
</feature>
<dbReference type="EMBL" id="ML977565">
    <property type="protein sequence ID" value="KAF2004806.1"/>
    <property type="molecule type" value="Genomic_DNA"/>
</dbReference>
<evidence type="ECO:0000256" key="3">
    <source>
        <dbReference type="ARBA" id="ARBA00022490"/>
    </source>
</evidence>
<sequence length="199" mass="22361">KNCPPRLRKLLPPANFGAVANGSVYRSSYPMEENYAFLKSLKLKTIITLVPEECAPHYVKFMSESGINHVQVHIPANKGEVRIQISEMQKALKVVTDQSNWPILIHCNKGKHRTGCVVGCFRRLLGEGFNPIFEEYHTYADPKARIWDEAFMEKFDVEVIHQAEYQQKADPVSAPGDVVTLAVATQTPPPGWSARISKV</sequence>
<keyword evidence="10" id="KW-1185">Reference proteome</keyword>
<proteinExistence type="inferred from homology"/>
<name>A0A6A5X230_9PLEO</name>